<dbReference type="CDD" id="cd00085">
    <property type="entry name" value="HNHc"/>
    <property type="match status" value="1"/>
</dbReference>
<accession>D0FY12</accession>
<keyword evidence="1" id="KW-0540">Nuclease</keyword>
<protein>
    <submittedName>
        <fullName evidence="1">HNH homing endonuclease</fullName>
    </submittedName>
</protein>
<dbReference type="GO" id="GO:0004519">
    <property type="term" value="F:endonuclease activity"/>
    <property type="evidence" value="ECO:0007669"/>
    <property type="project" value="UniProtKB-KW"/>
</dbReference>
<dbReference type="EMBL" id="GQ250046">
    <property type="protein sequence ID" value="ACS95095.1"/>
    <property type="molecule type" value="Genomic_DNA"/>
</dbReference>
<sequence length="221" mass="25584">MTTKIISEAELEVIFTNLSKLAELANTNAYDYYIQTLKTQRLSEQPDKESYYERHHIIPRFEKGKSTDAPENIVKVTVKEHVIAHWLRYKVFNKPQDQCAYLFRVGDTINAIKIRNELVSQARERDRIEKRYFFDADFQAKMGKRGGKKGGSAGSDAQFLARQKVGLQYGRKTGIKNQKETLKEFIANWSIWAFSENAFSTSRVKDRGKELHVLISTKKVL</sequence>
<keyword evidence="1" id="KW-0255">Endonuclease</keyword>
<dbReference type="RefSeq" id="YP_005089835.1">
    <property type="nucleotide sequence ID" value="NC_016732.1"/>
</dbReference>
<organism evidence="1">
    <name type="scientific">Dunaliella salina</name>
    <name type="common">Green alga</name>
    <name type="synonym">Protococcus salinus</name>
    <dbReference type="NCBI Taxonomy" id="3046"/>
    <lineage>
        <taxon>Eukaryota</taxon>
        <taxon>Viridiplantae</taxon>
        <taxon>Chlorophyta</taxon>
        <taxon>core chlorophytes</taxon>
        <taxon>Chlorophyceae</taxon>
        <taxon>CS clade</taxon>
        <taxon>Chlamydomonadales</taxon>
        <taxon>Dunaliellaceae</taxon>
        <taxon>Dunaliella</taxon>
    </lineage>
</organism>
<dbReference type="InterPro" id="IPR003615">
    <property type="entry name" value="HNH_nuc"/>
</dbReference>
<dbReference type="GeneID" id="11541815"/>
<keyword evidence="1" id="KW-0934">Plastid</keyword>
<geneLocation type="chloroplast" evidence="1"/>
<dbReference type="AlphaFoldDB" id="D0FY12"/>
<evidence type="ECO:0000313" key="1">
    <source>
        <dbReference type="EMBL" id="ACS95095.1"/>
    </source>
</evidence>
<keyword evidence="1" id="KW-0378">Hydrolase</keyword>
<reference evidence="1" key="1">
    <citation type="journal article" date="2010" name="BMC Plant Biol.">
        <title>The Dunaliella salina organelle genomes: large sequences, inflated with intronic and intergenic DNA.</title>
        <authorList>
            <person name="Smith D.R."/>
            <person name="Lee R.W."/>
            <person name="Cushman J.C."/>
            <person name="Magnuson J.K."/>
            <person name="Tran D."/>
            <person name="Polle J.E."/>
        </authorList>
    </citation>
    <scope>NUCLEOTIDE SEQUENCE</scope>
    <source>
        <strain evidence="1">CCAP 19/18</strain>
    </source>
</reference>
<keyword evidence="1" id="KW-0150">Chloroplast</keyword>
<proteinExistence type="predicted"/>
<gene>
    <name evidence="1" type="primary">orf222</name>
</gene>
<name>D0FY12_DUNSA</name>